<reference evidence="2 3" key="1">
    <citation type="submission" date="2023-09" db="EMBL/GenBank/DDBJ databases">
        <title>Micromonospora halotolerans DSM 45598 genome sequence.</title>
        <authorList>
            <person name="Mo P."/>
        </authorList>
    </citation>
    <scope>NUCLEOTIDE SEQUENCE [LARGE SCALE GENOMIC DNA]</scope>
    <source>
        <strain evidence="2 3">DSM 45598</strain>
    </source>
</reference>
<dbReference type="InterPro" id="IPR010640">
    <property type="entry name" value="Low_temperature_requirement_A"/>
</dbReference>
<gene>
    <name evidence="2" type="ORF">RMN56_08625</name>
</gene>
<feature type="transmembrane region" description="Helical" evidence="1">
    <location>
        <begin position="299"/>
        <end position="320"/>
    </location>
</feature>
<accession>A0ABZ0A459</accession>
<protein>
    <submittedName>
        <fullName evidence="2">Low temperature requirement protein A</fullName>
    </submittedName>
</protein>
<feature type="transmembrane region" description="Helical" evidence="1">
    <location>
        <begin position="327"/>
        <end position="345"/>
    </location>
</feature>
<evidence type="ECO:0000313" key="3">
    <source>
        <dbReference type="Proteomes" id="UP001303001"/>
    </source>
</evidence>
<feature type="transmembrane region" description="Helical" evidence="1">
    <location>
        <begin position="48"/>
        <end position="69"/>
    </location>
</feature>
<dbReference type="EMBL" id="CP134876">
    <property type="protein sequence ID" value="WNM41391.1"/>
    <property type="molecule type" value="Genomic_DNA"/>
</dbReference>
<dbReference type="PANTHER" id="PTHR36840:SF1">
    <property type="entry name" value="BLL5714 PROTEIN"/>
    <property type="match status" value="1"/>
</dbReference>
<organism evidence="2 3">
    <name type="scientific">Micromonospora halotolerans</name>
    <dbReference type="NCBI Taxonomy" id="709879"/>
    <lineage>
        <taxon>Bacteria</taxon>
        <taxon>Bacillati</taxon>
        <taxon>Actinomycetota</taxon>
        <taxon>Actinomycetes</taxon>
        <taxon>Micromonosporales</taxon>
        <taxon>Micromonosporaceae</taxon>
        <taxon>Micromonospora</taxon>
    </lineage>
</organism>
<keyword evidence="1" id="KW-0472">Membrane</keyword>
<proteinExistence type="predicted"/>
<feature type="transmembrane region" description="Helical" evidence="1">
    <location>
        <begin position="81"/>
        <end position="98"/>
    </location>
</feature>
<keyword evidence="1" id="KW-1133">Transmembrane helix</keyword>
<feature type="transmembrane region" description="Helical" evidence="1">
    <location>
        <begin position="223"/>
        <end position="244"/>
    </location>
</feature>
<feature type="transmembrane region" description="Helical" evidence="1">
    <location>
        <begin position="135"/>
        <end position="152"/>
    </location>
</feature>
<feature type="transmembrane region" description="Helical" evidence="1">
    <location>
        <begin position="104"/>
        <end position="123"/>
    </location>
</feature>
<keyword evidence="3" id="KW-1185">Reference proteome</keyword>
<feature type="transmembrane region" description="Helical" evidence="1">
    <location>
        <begin position="265"/>
        <end position="287"/>
    </location>
</feature>
<dbReference type="Pfam" id="PF06772">
    <property type="entry name" value="LtrA"/>
    <property type="match status" value="1"/>
</dbReference>
<dbReference type="Proteomes" id="UP001303001">
    <property type="component" value="Chromosome"/>
</dbReference>
<name>A0ABZ0A459_9ACTN</name>
<dbReference type="RefSeq" id="WP_313723306.1">
    <property type="nucleotide sequence ID" value="NZ_CP134876.1"/>
</dbReference>
<feature type="transmembrane region" description="Helical" evidence="1">
    <location>
        <begin position="199"/>
        <end position="217"/>
    </location>
</feature>
<feature type="transmembrane region" description="Helical" evidence="1">
    <location>
        <begin position="351"/>
        <end position="368"/>
    </location>
</feature>
<feature type="transmembrane region" description="Helical" evidence="1">
    <location>
        <begin position="158"/>
        <end position="178"/>
    </location>
</feature>
<dbReference type="PANTHER" id="PTHR36840">
    <property type="entry name" value="BLL5714 PROTEIN"/>
    <property type="match status" value="1"/>
</dbReference>
<keyword evidence="1" id="KW-0812">Transmembrane</keyword>
<sequence>MTPARPGSGNPAPADRVTAVEVFFDLVFVFTLTQLTQVLEEELTPAGLARVLLLFGILWWMFDGYVWLANAVPPRLPAQKLLLFVGMVGFLLAAVAVPEAFDHAGLLFGVGYLVVIAVHLALFSQAGIGSAVPRLAAYNLGSALLVLLGGLVGGTARYACWLAALALQSVVPYLVPRFSWVRVLPMFRLEPAHFVERHGLLVIIALGESVVAIGMGVDTDHLGVGTGAVIALALALPAALWWTYYTDTPAAEERLAATGPERARLSLRVGFAHIPLLLGIVVTAAGIHATVAHPGDPAGWRSGLALAGGVALYLAGIVSLRRTLHSAPVLSRLVTGVAVLATVPVGTRLNARAQLIAAVLVLVVMLLLDRRRPNRPHSQPRRLNSR</sequence>
<evidence type="ECO:0000256" key="1">
    <source>
        <dbReference type="SAM" id="Phobius"/>
    </source>
</evidence>
<evidence type="ECO:0000313" key="2">
    <source>
        <dbReference type="EMBL" id="WNM41391.1"/>
    </source>
</evidence>